<dbReference type="InterPro" id="IPR005119">
    <property type="entry name" value="LysR_subst-bd"/>
</dbReference>
<keyword evidence="5" id="KW-0804">Transcription</keyword>
<evidence type="ECO:0000256" key="2">
    <source>
        <dbReference type="ARBA" id="ARBA00022491"/>
    </source>
</evidence>
<dbReference type="Gene3D" id="1.10.10.10">
    <property type="entry name" value="Winged helix-like DNA-binding domain superfamily/Winged helix DNA-binding domain"/>
    <property type="match status" value="1"/>
</dbReference>
<dbReference type="Pfam" id="PF03466">
    <property type="entry name" value="LysR_substrate"/>
    <property type="match status" value="1"/>
</dbReference>
<dbReference type="AlphaFoldDB" id="A0A2N5E265"/>
<name>A0A2N5E265_9GAMM</name>
<keyword evidence="2" id="KW-0678">Repressor</keyword>
<dbReference type="PROSITE" id="PS50931">
    <property type="entry name" value="HTH_LYSR"/>
    <property type="match status" value="1"/>
</dbReference>
<dbReference type="FunFam" id="1.10.10.10:FF:000001">
    <property type="entry name" value="LysR family transcriptional regulator"/>
    <property type="match status" value="1"/>
</dbReference>
<dbReference type="GO" id="GO:0003677">
    <property type="term" value="F:DNA binding"/>
    <property type="evidence" value="ECO:0007669"/>
    <property type="project" value="UniProtKB-KW"/>
</dbReference>
<dbReference type="PANTHER" id="PTHR30346">
    <property type="entry name" value="TRANSCRIPTIONAL DUAL REGULATOR HCAR-RELATED"/>
    <property type="match status" value="1"/>
</dbReference>
<dbReference type="Pfam" id="PF00126">
    <property type="entry name" value="HTH_1"/>
    <property type="match status" value="1"/>
</dbReference>
<keyword evidence="8" id="KW-1185">Reference proteome</keyword>
<dbReference type="RefSeq" id="WP_101817112.1">
    <property type="nucleotide sequence ID" value="NZ_PJZF01000013.1"/>
</dbReference>
<evidence type="ECO:0000256" key="1">
    <source>
        <dbReference type="ARBA" id="ARBA00009437"/>
    </source>
</evidence>
<evidence type="ECO:0000256" key="5">
    <source>
        <dbReference type="ARBA" id="ARBA00023163"/>
    </source>
</evidence>
<keyword evidence="3" id="KW-0805">Transcription regulation</keyword>
<dbReference type="GO" id="GO:0032993">
    <property type="term" value="C:protein-DNA complex"/>
    <property type="evidence" value="ECO:0007669"/>
    <property type="project" value="TreeGrafter"/>
</dbReference>
<protein>
    <submittedName>
        <fullName evidence="7">LysR family transcriptional regulator</fullName>
    </submittedName>
</protein>
<proteinExistence type="inferred from homology"/>
<comment type="caution">
    <text evidence="7">The sequence shown here is derived from an EMBL/GenBank/DDBJ whole genome shotgun (WGS) entry which is preliminary data.</text>
</comment>
<dbReference type="SUPFAM" id="SSF53850">
    <property type="entry name" value="Periplasmic binding protein-like II"/>
    <property type="match status" value="1"/>
</dbReference>
<sequence length="305" mass="34072">MNVQQLKHFVTVAETLHFGKAAERLNMTQPPLSQSIMALEREIGHALFSRTKRKVELTPFGEQWLFHVKNTLSSLNALPDIADRLSKGESGTLSLSFISYAGYNILPRIVSHFRQRFPAVELVLQEATSDLQVTALLNEKIDAGIIIPPGEGKLPAALEYQNIMSEPLIAAVPQSWLDDGKIWMTQGKLCPRFVIDSPLIIFPQKAAPSFYELVMNYYQENGAQANIIQEAIQMQTIISLVSSGIGIALVPDSLRHLARSGVVYLDLLEHPPKLDIGFIWRKDNKSPLLKRLHSLNEQGNNSELL</sequence>
<dbReference type="OrthoDB" id="5289754at2"/>
<reference evidence="7 8" key="1">
    <citation type="submission" date="2017-12" db="EMBL/GenBank/DDBJ databases">
        <title>Characterization of six clinical isolates of Enterochimera gen. nov., a novel genus of the Yersiniaciae family and the three species Enterochimera arupensis sp. nov., Enterochimera coloradensis sp. nov, and Enterochimera californica sp. nov.</title>
        <authorList>
            <person name="Rossi A."/>
            <person name="Fisher M."/>
        </authorList>
    </citation>
    <scope>NUCLEOTIDE SEQUENCE [LARGE SCALE GENOMIC DNA]</scope>
    <source>
        <strain evidence="8">2015-Iso6</strain>
    </source>
</reference>
<evidence type="ECO:0000313" key="7">
    <source>
        <dbReference type="EMBL" id="PLR34664.1"/>
    </source>
</evidence>
<dbReference type="Gene3D" id="3.40.190.10">
    <property type="entry name" value="Periplasmic binding protein-like II"/>
    <property type="match status" value="2"/>
</dbReference>
<dbReference type="Proteomes" id="UP000234240">
    <property type="component" value="Unassembled WGS sequence"/>
</dbReference>
<dbReference type="InterPro" id="IPR036388">
    <property type="entry name" value="WH-like_DNA-bd_sf"/>
</dbReference>
<evidence type="ECO:0000256" key="3">
    <source>
        <dbReference type="ARBA" id="ARBA00023015"/>
    </source>
</evidence>
<evidence type="ECO:0000313" key="8">
    <source>
        <dbReference type="Proteomes" id="UP000234240"/>
    </source>
</evidence>
<feature type="domain" description="HTH lysR-type" evidence="6">
    <location>
        <begin position="1"/>
        <end position="58"/>
    </location>
</feature>
<dbReference type="EMBL" id="PJZF01000013">
    <property type="protein sequence ID" value="PLR34664.1"/>
    <property type="molecule type" value="Genomic_DNA"/>
</dbReference>
<dbReference type="PRINTS" id="PR00039">
    <property type="entry name" value="HTHLYSR"/>
</dbReference>
<evidence type="ECO:0000259" key="6">
    <source>
        <dbReference type="PROSITE" id="PS50931"/>
    </source>
</evidence>
<dbReference type="GO" id="GO:0003700">
    <property type="term" value="F:DNA-binding transcription factor activity"/>
    <property type="evidence" value="ECO:0007669"/>
    <property type="project" value="InterPro"/>
</dbReference>
<dbReference type="SUPFAM" id="SSF46785">
    <property type="entry name" value="Winged helix' DNA-binding domain"/>
    <property type="match status" value="1"/>
</dbReference>
<organism evidence="7 8">
    <name type="scientific">Chimaeribacter californicus</name>
    <dbReference type="NCBI Taxonomy" id="2060067"/>
    <lineage>
        <taxon>Bacteria</taxon>
        <taxon>Pseudomonadati</taxon>
        <taxon>Pseudomonadota</taxon>
        <taxon>Gammaproteobacteria</taxon>
        <taxon>Enterobacterales</taxon>
        <taxon>Yersiniaceae</taxon>
        <taxon>Chimaeribacter</taxon>
    </lineage>
</organism>
<accession>A0A2N5E265</accession>
<keyword evidence="4" id="KW-0238">DNA-binding</keyword>
<gene>
    <name evidence="7" type="ORF">CYR55_14780</name>
</gene>
<dbReference type="InterPro" id="IPR000847">
    <property type="entry name" value="LysR_HTH_N"/>
</dbReference>
<comment type="similarity">
    <text evidence="1">Belongs to the LysR transcriptional regulatory family.</text>
</comment>
<evidence type="ECO:0000256" key="4">
    <source>
        <dbReference type="ARBA" id="ARBA00023125"/>
    </source>
</evidence>
<dbReference type="PANTHER" id="PTHR30346:SF0">
    <property type="entry name" value="HCA OPERON TRANSCRIPTIONAL ACTIVATOR HCAR"/>
    <property type="match status" value="1"/>
</dbReference>
<dbReference type="InterPro" id="IPR036390">
    <property type="entry name" value="WH_DNA-bd_sf"/>
</dbReference>